<keyword evidence="1" id="KW-0812">Transmembrane</keyword>
<comment type="caution">
    <text evidence="2">The sequence shown here is derived from an EMBL/GenBank/DDBJ whole genome shotgun (WGS) entry which is preliminary data.</text>
</comment>
<protein>
    <submittedName>
        <fullName evidence="2">Uncharacterized protein</fullName>
    </submittedName>
</protein>
<name>A0A177AY28_9BILA</name>
<keyword evidence="1" id="KW-1133">Transmembrane helix</keyword>
<dbReference type="EMBL" id="LWCA01000796">
    <property type="protein sequence ID" value="OAF66905.1"/>
    <property type="molecule type" value="Genomic_DNA"/>
</dbReference>
<evidence type="ECO:0000313" key="2">
    <source>
        <dbReference type="EMBL" id="OAF66905.1"/>
    </source>
</evidence>
<keyword evidence="3" id="KW-1185">Reference proteome</keyword>
<keyword evidence="1" id="KW-0472">Membrane</keyword>
<gene>
    <name evidence="2" type="ORF">A3Q56_05366</name>
</gene>
<reference evidence="2 3" key="1">
    <citation type="submission" date="2016-04" db="EMBL/GenBank/DDBJ databases">
        <title>The genome of Intoshia linei affirms orthonectids as highly simplified spiralians.</title>
        <authorList>
            <person name="Mikhailov K.V."/>
            <person name="Slusarev G.S."/>
            <person name="Nikitin M.A."/>
            <person name="Logacheva M.D."/>
            <person name="Penin A."/>
            <person name="Aleoshin V."/>
            <person name="Panchin Y.V."/>
        </authorList>
    </citation>
    <scope>NUCLEOTIDE SEQUENCE [LARGE SCALE GENOMIC DNA]</scope>
    <source>
        <strain evidence="2">Intl2013</strain>
        <tissue evidence="2">Whole animal</tissue>
    </source>
</reference>
<feature type="non-terminal residue" evidence="2">
    <location>
        <position position="1"/>
    </location>
</feature>
<feature type="transmembrane region" description="Helical" evidence="1">
    <location>
        <begin position="26"/>
        <end position="45"/>
    </location>
</feature>
<feature type="transmembrane region" description="Helical" evidence="1">
    <location>
        <begin position="128"/>
        <end position="149"/>
    </location>
</feature>
<evidence type="ECO:0000256" key="1">
    <source>
        <dbReference type="SAM" id="Phobius"/>
    </source>
</evidence>
<sequence length="174" mass="20060">VVDLVKDHINSIKNIDLKLKINKVKVYNHITALTIVIIPILRTIFGGFSIPVVMVPTTYFIVNSIFFFVNFKYVPSIHWMKHSSSSEVDFVKNILYAYTKGISFSIFAYEAKLAFYEYNNYDGQYILFVNHTLMVIAFSVGIAVVYELYEVIPINSFFDSIIYEAVFDMASMKI</sequence>
<organism evidence="2 3">
    <name type="scientific">Intoshia linei</name>
    <dbReference type="NCBI Taxonomy" id="1819745"/>
    <lineage>
        <taxon>Eukaryota</taxon>
        <taxon>Metazoa</taxon>
        <taxon>Spiralia</taxon>
        <taxon>Lophotrochozoa</taxon>
        <taxon>Mesozoa</taxon>
        <taxon>Orthonectida</taxon>
        <taxon>Rhopaluridae</taxon>
        <taxon>Intoshia</taxon>
    </lineage>
</organism>
<accession>A0A177AY28</accession>
<dbReference type="AlphaFoldDB" id="A0A177AY28"/>
<evidence type="ECO:0000313" key="3">
    <source>
        <dbReference type="Proteomes" id="UP000078046"/>
    </source>
</evidence>
<feature type="transmembrane region" description="Helical" evidence="1">
    <location>
        <begin position="57"/>
        <end position="74"/>
    </location>
</feature>
<proteinExistence type="predicted"/>
<dbReference type="Proteomes" id="UP000078046">
    <property type="component" value="Unassembled WGS sequence"/>
</dbReference>